<gene>
    <name evidence="5" type="ORF">AAW31_10230</name>
    <name evidence="6" type="ORF">BCL69_10875</name>
</gene>
<dbReference type="GO" id="GO:0071949">
    <property type="term" value="F:FAD binding"/>
    <property type="evidence" value="ECO:0007669"/>
    <property type="project" value="InterPro"/>
</dbReference>
<dbReference type="KEGG" id="nco:AAW31_10230"/>
<reference evidence="5 7" key="2">
    <citation type="journal article" date="2016" name="Genome Announc.">
        <title>Genome Sequence of Nitrosomonas communis Strain Nm2, a Mesophilic Ammonia-Oxidizing Bacterium Isolated from Mediterranean Soil.</title>
        <authorList>
            <person name="Kozlowski J.A."/>
            <person name="Kits K.D."/>
            <person name="Stein L.Y."/>
        </authorList>
    </citation>
    <scope>NUCLEOTIDE SEQUENCE [LARGE SCALE GENOMIC DNA]</scope>
    <source>
        <strain evidence="5 7">Nm2</strain>
    </source>
</reference>
<dbReference type="GO" id="GO:0016709">
    <property type="term" value="F:oxidoreductase activity, acting on paired donors, with incorporation or reduction of molecular oxygen, NAD(P)H as one donor, and incorporation of one atom of oxygen"/>
    <property type="evidence" value="ECO:0007669"/>
    <property type="project" value="UniProtKB-ARBA"/>
</dbReference>
<dbReference type="InterPro" id="IPR002938">
    <property type="entry name" value="FAD-bd"/>
</dbReference>
<evidence type="ECO:0000313" key="5">
    <source>
        <dbReference type="EMBL" id="AKH38107.1"/>
    </source>
</evidence>
<evidence type="ECO:0000313" key="7">
    <source>
        <dbReference type="Proteomes" id="UP000034156"/>
    </source>
</evidence>
<dbReference type="PANTHER" id="PTHR43004:SF19">
    <property type="entry name" value="BINDING MONOOXYGENASE, PUTATIVE (JCVI)-RELATED"/>
    <property type="match status" value="1"/>
</dbReference>
<keyword evidence="2" id="KW-0285">Flavoprotein</keyword>
<dbReference type="InterPro" id="IPR050641">
    <property type="entry name" value="RIFMO-like"/>
</dbReference>
<evidence type="ECO:0000259" key="4">
    <source>
        <dbReference type="Pfam" id="PF01494"/>
    </source>
</evidence>
<dbReference type="Proteomes" id="UP000324176">
    <property type="component" value="Unassembled WGS sequence"/>
</dbReference>
<dbReference type="EMBL" id="VNHT01000087">
    <property type="protein sequence ID" value="TYP74451.1"/>
    <property type="molecule type" value="Genomic_DNA"/>
</dbReference>
<dbReference type="EMBL" id="CP011451">
    <property type="protein sequence ID" value="AKH38107.1"/>
    <property type="molecule type" value="Genomic_DNA"/>
</dbReference>
<reference evidence="7" key="1">
    <citation type="submission" date="2015-05" db="EMBL/GenBank/DDBJ databases">
        <title>Draft genome of Nitrosomonas communis strain Nm2.</title>
        <authorList>
            <person name="Kozlowski J.A."/>
            <person name="Kits K.D."/>
            <person name="Stein L.Y."/>
        </authorList>
    </citation>
    <scope>NUCLEOTIDE SEQUENCE [LARGE SCALE GENOMIC DNA]</scope>
    <source>
        <strain evidence="7">Nm2</strain>
    </source>
</reference>
<dbReference type="Gene3D" id="3.50.50.60">
    <property type="entry name" value="FAD/NAD(P)-binding domain"/>
    <property type="match status" value="1"/>
</dbReference>
<evidence type="ECO:0000313" key="8">
    <source>
        <dbReference type="Proteomes" id="UP000324176"/>
    </source>
</evidence>
<keyword evidence="7" id="KW-1185">Reference proteome</keyword>
<dbReference type="AlphaFoldDB" id="A0A0F7KGZ1"/>
<comment type="cofactor">
    <cofactor evidence="1">
        <name>FAD</name>
        <dbReference type="ChEBI" id="CHEBI:57692"/>
    </cofactor>
</comment>
<dbReference type="SUPFAM" id="SSF51905">
    <property type="entry name" value="FAD/NAD(P)-binding domain"/>
    <property type="match status" value="1"/>
</dbReference>
<feature type="domain" description="FAD-binding" evidence="4">
    <location>
        <begin position="2"/>
        <end position="62"/>
    </location>
</feature>
<reference evidence="6 8" key="3">
    <citation type="submission" date="2019-07" db="EMBL/GenBank/DDBJ databases">
        <title>Active sludge and wastewater microbial communities from Klosterneuburg, Austria.</title>
        <authorList>
            <person name="Wagner M."/>
        </authorList>
    </citation>
    <scope>NUCLEOTIDE SEQUENCE [LARGE SCALE GENOMIC DNA]</scope>
    <source>
        <strain evidence="6 8">Nm2</strain>
    </source>
</reference>
<name>A0A0F7KGZ1_9PROT</name>
<proteinExistence type="predicted"/>
<accession>A0A0F7KGZ1</accession>
<organism evidence="5 7">
    <name type="scientific">Nitrosomonas communis</name>
    <dbReference type="NCBI Taxonomy" id="44574"/>
    <lineage>
        <taxon>Bacteria</taxon>
        <taxon>Pseudomonadati</taxon>
        <taxon>Pseudomonadota</taxon>
        <taxon>Betaproteobacteria</taxon>
        <taxon>Nitrosomonadales</taxon>
        <taxon>Nitrosomonadaceae</taxon>
        <taxon>Nitrosomonas</taxon>
    </lineage>
</organism>
<dbReference type="InterPro" id="IPR036188">
    <property type="entry name" value="FAD/NAD-bd_sf"/>
</dbReference>
<sequence length="65" mass="7124">MDVEVLIVGAGPTGSMLANQLARRGMRPLIINRHSGPAQQTRAMAVQARTLEIYSKMGLNEQHTH</sequence>
<evidence type="ECO:0000256" key="1">
    <source>
        <dbReference type="ARBA" id="ARBA00001974"/>
    </source>
</evidence>
<dbReference type="PANTHER" id="PTHR43004">
    <property type="entry name" value="TRK SYSTEM POTASSIUM UPTAKE PROTEIN"/>
    <property type="match status" value="1"/>
</dbReference>
<evidence type="ECO:0000256" key="2">
    <source>
        <dbReference type="ARBA" id="ARBA00022630"/>
    </source>
</evidence>
<evidence type="ECO:0000313" key="6">
    <source>
        <dbReference type="EMBL" id="TYP74451.1"/>
    </source>
</evidence>
<dbReference type="Proteomes" id="UP000034156">
    <property type="component" value="Chromosome"/>
</dbReference>
<protein>
    <submittedName>
        <fullName evidence="6">FAD binding domain-containing protein</fullName>
    </submittedName>
</protein>
<keyword evidence="3" id="KW-0274">FAD</keyword>
<dbReference type="Pfam" id="PF01494">
    <property type="entry name" value="FAD_binding_3"/>
    <property type="match status" value="1"/>
</dbReference>
<evidence type="ECO:0000256" key="3">
    <source>
        <dbReference type="ARBA" id="ARBA00022827"/>
    </source>
</evidence>
<dbReference type="PATRIC" id="fig|44574.3.peg.2489"/>